<dbReference type="SUPFAM" id="SSF56420">
    <property type="entry name" value="Peptide deformylase"/>
    <property type="match status" value="1"/>
</dbReference>
<gene>
    <name evidence="3" type="ORF">H6A12_11455</name>
</gene>
<dbReference type="Pfam" id="PF01327">
    <property type="entry name" value="Pep_deformylase"/>
    <property type="match status" value="1"/>
</dbReference>
<dbReference type="CDD" id="cd00487">
    <property type="entry name" value="Pep_deformylase"/>
    <property type="match status" value="1"/>
</dbReference>
<dbReference type="EMBL" id="JACJKY010000025">
    <property type="protein sequence ID" value="MBM6921766.1"/>
    <property type="molecule type" value="Genomic_DNA"/>
</dbReference>
<evidence type="ECO:0000313" key="3">
    <source>
        <dbReference type="EMBL" id="MBM6921766.1"/>
    </source>
</evidence>
<dbReference type="Gene3D" id="3.90.45.10">
    <property type="entry name" value="Peptide deformylase"/>
    <property type="match status" value="1"/>
</dbReference>
<organism evidence="3 4">
    <name type="scientific">Merdimmobilis hominis</name>
    <dbReference type="NCBI Taxonomy" id="2897707"/>
    <lineage>
        <taxon>Bacteria</taxon>
        <taxon>Bacillati</taxon>
        <taxon>Bacillota</taxon>
        <taxon>Clostridia</taxon>
        <taxon>Eubacteriales</taxon>
        <taxon>Oscillospiraceae</taxon>
        <taxon>Merdimmobilis</taxon>
    </lineage>
</organism>
<dbReference type="Proteomes" id="UP000774750">
    <property type="component" value="Unassembled WGS sequence"/>
</dbReference>
<dbReference type="InterPro" id="IPR023635">
    <property type="entry name" value="Peptide_deformylase"/>
</dbReference>
<proteinExistence type="inferred from homology"/>
<dbReference type="PANTHER" id="PTHR10458:SF22">
    <property type="entry name" value="PEPTIDE DEFORMYLASE"/>
    <property type="match status" value="1"/>
</dbReference>
<comment type="caution">
    <text evidence="3">The sequence shown here is derived from an EMBL/GenBank/DDBJ whole genome shotgun (WGS) entry which is preliminary data.</text>
</comment>
<dbReference type="PRINTS" id="PR01576">
    <property type="entry name" value="PDEFORMYLASE"/>
</dbReference>
<name>A0A938X7S1_9FIRM</name>
<keyword evidence="4" id="KW-1185">Reference proteome</keyword>
<evidence type="ECO:0000313" key="4">
    <source>
        <dbReference type="Proteomes" id="UP000774750"/>
    </source>
</evidence>
<dbReference type="RefSeq" id="WP_204448001.1">
    <property type="nucleotide sequence ID" value="NZ_JACJKY010000025.1"/>
</dbReference>
<evidence type="ECO:0000256" key="2">
    <source>
        <dbReference type="ARBA" id="ARBA00023004"/>
    </source>
</evidence>
<reference evidence="3" key="2">
    <citation type="journal article" date="2021" name="Sci. Rep.">
        <title>The distribution of antibiotic resistance genes in chicken gut microbiota commensals.</title>
        <authorList>
            <person name="Juricova H."/>
            <person name="Matiasovicova J."/>
            <person name="Kubasova T."/>
            <person name="Cejkova D."/>
            <person name="Rychlik I."/>
        </authorList>
    </citation>
    <scope>NUCLEOTIDE SEQUENCE</scope>
    <source>
        <strain evidence="3">An559</strain>
    </source>
</reference>
<dbReference type="GO" id="GO:0042586">
    <property type="term" value="F:peptide deformylase activity"/>
    <property type="evidence" value="ECO:0007669"/>
    <property type="project" value="UniProtKB-EC"/>
</dbReference>
<comment type="similarity">
    <text evidence="1">Belongs to the polypeptide deformylase family.</text>
</comment>
<keyword evidence="2" id="KW-0408">Iron</keyword>
<sequence length="136" mass="15147">MVREICKDEAVLSTPSVPATEADRAVADDLLETLKAHKAGCVGMAANMIGVNKRIIAFEYEGGYRVMFNPQIIKHKSPYEAEEGCLSLSGTRKTKRYASIKVQYQNESFATRFQTFTGFCAQIIQHEIDHCDGILI</sequence>
<dbReference type="PIRSF" id="PIRSF004749">
    <property type="entry name" value="Pep_def"/>
    <property type="match status" value="1"/>
</dbReference>
<reference evidence="3" key="1">
    <citation type="submission" date="2020-08" db="EMBL/GenBank/DDBJ databases">
        <authorList>
            <person name="Cejkova D."/>
            <person name="Kubasova T."/>
            <person name="Jahodarova E."/>
            <person name="Rychlik I."/>
        </authorList>
    </citation>
    <scope>NUCLEOTIDE SEQUENCE</scope>
    <source>
        <strain evidence="3">An559</strain>
    </source>
</reference>
<evidence type="ECO:0000256" key="1">
    <source>
        <dbReference type="ARBA" id="ARBA00010759"/>
    </source>
</evidence>
<protein>
    <submittedName>
        <fullName evidence="3">Peptide deformylase</fullName>
        <ecNumber evidence="3">3.5.1.88</ecNumber>
    </submittedName>
</protein>
<keyword evidence="3" id="KW-0378">Hydrolase</keyword>
<dbReference type="EC" id="3.5.1.88" evidence="3"/>
<accession>A0A938X7S1</accession>
<dbReference type="InterPro" id="IPR036821">
    <property type="entry name" value="Peptide_deformylase_sf"/>
</dbReference>
<dbReference type="AlphaFoldDB" id="A0A938X7S1"/>
<dbReference type="NCBIfam" id="NF006670">
    <property type="entry name" value="PRK09218.1"/>
    <property type="match status" value="1"/>
</dbReference>
<dbReference type="PANTHER" id="PTHR10458">
    <property type="entry name" value="PEPTIDE DEFORMYLASE"/>
    <property type="match status" value="1"/>
</dbReference>